<reference evidence="11 12" key="2">
    <citation type="submission" date="2016-05" db="EMBL/GenBank/DDBJ databases">
        <title>Lineage-specific infection strategies underlie the spectrum of fungal disease in amphibians.</title>
        <authorList>
            <person name="Cuomo C.A."/>
            <person name="Farrer R.A."/>
            <person name="James T."/>
            <person name="Longcore J."/>
            <person name="Birren B."/>
        </authorList>
    </citation>
    <scope>NUCLEOTIDE SEQUENCE [LARGE SCALE GENOMIC DNA]</scope>
    <source>
        <strain evidence="11 12">JEL423</strain>
    </source>
</reference>
<name>A0A177WXR0_BATDL</name>
<dbReference type="eggNOG" id="ENOG502QVQS">
    <property type="taxonomic scope" value="Eukaryota"/>
</dbReference>
<dbReference type="InterPro" id="IPR009675">
    <property type="entry name" value="TPX2_fam"/>
</dbReference>
<dbReference type="STRING" id="403673.A0A177WXR0"/>
<gene>
    <name evidence="11" type="ORF">BDEG_27643</name>
</gene>
<evidence type="ECO:0000256" key="6">
    <source>
        <dbReference type="ARBA" id="ARBA00023242"/>
    </source>
</evidence>
<feature type="compositionally biased region" description="Polar residues" evidence="8">
    <location>
        <begin position="756"/>
        <end position="765"/>
    </location>
</feature>
<keyword evidence="7" id="KW-0175">Coiled coil</keyword>
<evidence type="ECO:0000259" key="10">
    <source>
        <dbReference type="Pfam" id="PF12214"/>
    </source>
</evidence>
<keyword evidence="6" id="KW-0539">Nucleus</keyword>
<feature type="region of interest" description="Disordered" evidence="8">
    <location>
        <begin position="626"/>
        <end position="652"/>
    </location>
</feature>
<dbReference type="GO" id="GO:0060236">
    <property type="term" value="P:regulation of mitotic spindle organization"/>
    <property type="evidence" value="ECO:0007669"/>
    <property type="project" value="InterPro"/>
</dbReference>
<sequence>MLCTDNCPIVDEDISESTTKELNIPSDSCKVEVNNSVESDCVELAEGDNVFNSTLEQQNNCEVFLDKSNDDLYEFNAPKFHDFTATPDLDNNDEADKWFDVRETSIGVDNNDSDTDDIPHFLDGNDFATKVSTTLSEVHQNPTSTVSLESKHEQTAVVQKLSEQTISPAALSPEPPIQLSEKSAHFLSESEATNLVLEPHANINELIPDSDLLAAKSVELETSIVQQCPNPLDKDEDFVTHSSFMSSPEKNDTVDKKPMGLEETTPKSPIARRTRSSLGRSSFSSSLSSSAASGWLKPRVCTQDNVSESNQYRMKLRNAKDFNCTVNTRINGSTIKSKEPGYLHNTKSNALRKTNIKSACVTKKVAKKNPRDLTIPKPFSLHSRVTQTARSSASPASPYVSLAVKVQKFQSKTPDRFRTKAVKLPARNRDYSKLTQPKSPFLTTRIRAKPFKNISTQEQIEEEQLANCEKFKAKPINPRILAAKQPLGVPAAQKLPLTVPMSPAITKPRPTRTRKRSPAKIIKANPIPDLDNPFVPSLEHRKIEPVNFSLPGDPISKRKHQEFIEAVEQENAQLHSSRQFHAQPILSDKTHSLPYISPPQLTQPRPFALHTDTRGALHRRDLEKQLAQSAEEEERQRQFHANPVPDLHPFVPKKSSLPLTEIQEIVLHTDIRAEERGAYEDQRRQREQEEAQVLAQQDTLRKKRDQQEIRQLRQRQTHRAQPIRHFNSVQILPSSKKLTEPYSPAIGNKRKASKKMATSSLTMASSVFDEHQNPMVDD</sequence>
<protein>
    <recommendedName>
        <fullName evidence="13">TPX2 C-terminal domain-containing protein</fullName>
    </recommendedName>
</protein>
<evidence type="ECO:0000256" key="1">
    <source>
        <dbReference type="ARBA" id="ARBA00004123"/>
    </source>
</evidence>
<feature type="region of interest" description="Disordered" evidence="8">
    <location>
        <begin position="242"/>
        <end position="290"/>
    </location>
</feature>
<feature type="coiled-coil region" evidence="7">
    <location>
        <begin position="672"/>
        <end position="715"/>
    </location>
</feature>
<organism evidence="11 12">
    <name type="scientific">Batrachochytrium dendrobatidis (strain JEL423)</name>
    <dbReference type="NCBI Taxonomy" id="403673"/>
    <lineage>
        <taxon>Eukaryota</taxon>
        <taxon>Fungi</taxon>
        <taxon>Fungi incertae sedis</taxon>
        <taxon>Chytridiomycota</taxon>
        <taxon>Chytridiomycota incertae sedis</taxon>
        <taxon>Chytridiomycetes</taxon>
        <taxon>Rhizophydiales</taxon>
        <taxon>Rhizophydiales incertae sedis</taxon>
        <taxon>Batrachochytrium</taxon>
    </lineage>
</organism>
<reference evidence="11 12" key="1">
    <citation type="submission" date="2006-10" db="EMBL/GenBank/DDBJ databases">
        <title>The Genome Sequence of Batrachochytrium dendrobatidis JEL423.</title>
        <authorList>
            <consortium name="The Broad Institute Genome Sequencing Platform"/>
            <person name="Birren B."/>
            <person name="Lander E."/>
            <person name="Galagan J."/>
            <person name="Cuomo C."/>
            <person name="Devon K."/>
            <person name="Jaffe D."/>
            <person name="Butler J."/>
            <person name="Alvarez P."/>
            <person name="Gnerre S."/>
            <person name="Grabherr M."/>
            <person name="Kleber M."/>
            <person name="Mauceli E."/>
            <person name="Brockman W."/>
            <person name="Young S."/>
            <person name="LaButti K."/>
            <person name="Sykes S."/>
            <person name="DeCaprio D."/>
            <person name="Crawford M."/>
            <person name="Koehrsen M."/>
            <person name="Engels R."/>
            <person name="Montgomery P."/>
            <person name="Pearson M."/>
            <person name="Howarth C."/>
            <person name="Larson L."/>
            <person name="White J."/>
            <person name="O'Leary S."/>
            <person name="Kodira C."/>
            <person name="Zeng Q."/>
            <person name="Yandava C."/>
            <person name="Alvarado L."/>
            <person name="Longcore J."/>
            <person name="James T."/>
        </authorList>
    </citation>
    <scope>NUCLEOTIDE SEQUENCE [LARGE SCALE GENOMIC DNA]</scope>
    <source>
        <strain evidence="11 12">JEL423</strain>
    </source>
</reference>
<feature type="domain" description="TPX2 C-terminal" evidence="9">
    <location>
        <begin position="666"/>
        <end position="739"/>
    </location>
</feature>
<dbReference type="InterPro" id="IPR027329">
    <property type="entry name" value="TPX2_C"/>
</dbReference>
<dbReference type="GO" id="GO:0005819">
    <property type="term" value="C:spindle"/>
    <property type="evidence" value="ECO:0007669"/>
    <property type="project" value="UniProtKB-SubCell"/>
</dbReference>
<feature type="region of interest" description="Disordered" evidence="8">
    <location>
        <begin position="729"/>
        <end position="778"/>
    </location>
</feature>
<dbReference type="Pfam" id="PF06886">
    <property type="entry name" value="TPX2"/>
    <property type="match status" value="1"/>
</dbReference>
<proteinExistence type="inferred from homology"/>
<evidence type="ECO:0000256" key="2">
    <source>
        <dbReference type="ARBA" id="ARBA00004186"/>
    </source>
</evidence>
<feature type="compositionally biased region" description="Basic and acidic residues" evidence="8">
    <location>
        <begin position="249"/>
        <end position="260"/>
    </location>
</feature>
<evidence type="ECO:0008006" key="13">
    <source>
        <dbReference type="Google" id="ProtNLM"/>
    </source>
</evidence>
<dbReference type="VEuPathDB" id="FungiDB:BDEG_27643"/>
<evidence type="ECO:0000313" key="11">
    <source>
        <dbReference type="EMBL" id="OAJ44415.1"/>
    </source>
</evidence>
<evidence type="ECO:0000256" key="8">
    <source>
        <dbReference type="SAM" id="MobiDB-lite"/>
    </source>
</evidence>
<feature type="domain" description="TPX2 central" evidence="10">
    <location>
        <begin position="374"/>
        <end position="505"/>
    </location>
</feature>
<dbReference type="GO" id="GO:0005874">
    <property type="term" value="C:microtubule"/>
    <property type="evidence" value="ECO:0007669"/>
    <property type="project" value="InterPro"/>
</dbReference>
<comment type="subcellular location">
    <subcellularLocation>
        <location evidence="2">Cytoplasm</location>
        <location evidence="2">Cytoskeleton</location>
        <location evidence="2">Spindle</location>
    </subcellularLocation>
    <subcellularLocation>
        <location evidence="1">Nucleus</location>
    </subcellularLocation>
</comment>
<evidence type="ECO:0000256" key="5">
    <source>
        <dbReference type="ARBA" id="ARBA00023212"/>
    </source>
</evidence>
<keyword evidence="4" id="KW-0963">Cytoplasm</keyword>
<dbReference type="Pfam" id="PF12214">
    <property type="entry name" value="TPX2_importin"/>
    <property type="match status" value="1"/>
</dbReference>
<dbReference type="Proteomes" id="UP000077115">
    <property type="component" value="Unassembled WGS sequence"/>
</dbReference>
<dbReference type="InterPro" id="IPR027330">
    <property type="entry name" value="TPX2_central_dom"/>
</dbReference>
<dbReference type="OrthoDB" id="1684416at2759"/>
<evidence type="ECO:0000256" key="3">
    <source>
        <dbReference type="ARBA" id="ARBA00005885"/>
    </source>
</evidence>
<evidence type="ECO:0000256" key="7">
    <source>
        <dbReference type="SAM" id="Coils"/>
    </source>
</evidence>
<dbReference type="PANTHER" id="PTHR14326:SF44">
    <property type="entry name" value="TARGETING PROTEIN FOR XKLP2"/>
    <property type="match status" value="1"/>
</dbReference>
<accession>A0A177WXR0</accession>
<dbReference type="GO" id="GO:0005634">
    <property type="term" value="C:nucleus"/>
    <property type="evidence" value="ECO:0007669"/>
    <property type="project" value="UniProtKB-SubCell"/>
</dbReference>
<keyword evidence="5" id="KW-0206">Cytoskeleton</keyword>
<comment type="similarity">
    <text evidence="3">Belongs to the TPX2 family.</text>
</comment>
<feature type="compositionally biased region" description="Low complexity" evidence="8">
    <location>
        <begin position="276"/>
        <end position="290"/>
    </location>
</feature>
<dbReference type="EMBL" id="DS022312">
    <property type="protein sequence ID" value="OAJ44415.1"/>
    <property type="molecule type" value="Genomic_DNA"/>
</dbReference>
<dbReference type="AlphaFoldDB" id="A0A177WXR0"/>
<dbReference type="PANTHER" id="PTHR14326">
    <property type="entry name" value="TARGETING PROTEIN FOR XKLP2"/>
    <property type="match status" value="1"/>
</dbReference>
<evidence type="ECO:0000256" key="4">
    <source>
        <dbReference type="ARBA" id="ARBA00022490"/>
    </source>
</evidence>
<evidence type="ECO:0000313" key="12">
    <source>
        <dbReference type="Proteomes" id="UP000077115"/>
    </source>
</evidence>
<evidence type="ECO:0000259" key="9">
    <source>
        <dbReference type="Pfam" id="PF06886"/>
    </source>
</evidence>